<accession>T1CUZ1</accession>
<dbReference type="Pfam" id="PF13632">
    <property type="entry name" value="Glyco_trans_2_3"/>
    <property type="match status" value="1"/>
</dbReference>
<organism evidence="4">
    <name type="scientific">mine drainage metagenome</name>
    <dbReference type="NCBI Taxonomy" id="410659"/>
    <lineage>
        <taxon>unclassified sequences</taxon>
        <taxon>metagenomes</taxon>
        <taxon>ecological metagenomes</taxon>
    </lineage>
</organism>
<dbReference type="PANTHER" id="PTHR43630">
    <property type="entry name" value="POLY-BETA-1,6-N-ACETYL-D-GLUCOSAMINE SYNTHASE"/>
    <property type="match status" value="1"/>
</dbReference>
<dbReference type="InterPro" id="IPR029044">
    <property type="entry name" value="Nucleotide-diphossugar_trans"/>
</dbReference>
<comment type="caution">
    <text evidence="4">The sequence shown here is derived from an EMBL/GenBank/DDBJ whole genome shotgun (WGS) entry which is preliminary data.</text>
</comment>
<feature type="domain" description="Glycosyltransferase 2-like" evidence="3">
    <location>
        <begin position="54"/>
        <end position="188"/>
    </location>
</feature>
<evidence type="ECO:0000313" key="4">
    <source>
        <dbReference type="EMBL" id="EQD72844.1"/>
    </source>
</evidence>
<dbReference type="InterPro" id="IPR001173">
    <property type="entry name" value="Glyco_trans_2-like"/>
</dbReference>
<dbReference type="GO" id="GO:0016757">
    <property type="term" value="F:glycosyltransferase activity"/>
    <property type="evidence" value="ECO:0007669"/>
    <property type="project" value="UniProtKB-KW"/>
</dbReference>
<reference evidence="4" key="1">
    <citation type="submission" date="2013-08" db="EMBL/GenBank/DDBJ databases">
        <authorList>
            <person name="Mendez C."/>
            <person name="Richter M."/>
            <person name="Ferrer M."/>
            <person name="Sanchez J."/>
        </authorList>
    </citation>
    <scope>NUCLEOTIDE SEQUENCE</scope>
</reference>
<sequence>PDRVFVAASPKTPEALARAATTRWPTLAVELMRFAGGPVDARTASLPYLREAVIAFLDADEVAPPDWLATVVAPIEDGRAAYTGGPTRPLRAAANPIERYYELLEESIYRDLVPANVTYLPLGNSAWRGDLVRQFGFDPRVTAEDHDLETRVVRAGYRGLYLPEAWVYHDKSNETSYVRWARKRYLYLFQMAMSMLKNRELRDRLGERRHPVRHPLRYVEAAMKPFALAHAWVRWSRLANHPPARPPTST</sequence>
<evidence type="ECO:0000256" key="1">
    <source>
        <dbReference type="ARBA" id="ARBA00022676"/>
    </source>
</evidence>
<dbReference type="PANTHER" id="PTHR43630:SF1">
    <property type="entry name" value="POLY-BETA-1,6-N-ACETYL-D-GLUCOSAMINE SYNTHASE"/>
    <property type="match status" value="1"/>
</dbReference>
<reference evidence="4" key="2">
    <citation type="journal article" date="2014" name="ISME J.">
        <title>Microbial stratification in low pH oxic and suboxic macroscopic growths along an acid mine drainage.</title>
        <authorList>
            <person name="Mendez-Garcia C."/>
            <person name="Mesa V."/>
            <person name="Sprenger R.R."/>
            <person name="Richter M."/>
            <person name="Diez M.S."/>
            <person name="Solano J."/>
            <person name="Bargiela R."/>
            <person name="Golyshina O.V."/>
            <person name="Manteca A."/>
            <person name="Ramos J.L."/>
            <person name="Gallego J.R."/>
            <person name="Llorente I."/>
            <person name="Martins Dos Santos V.A."/>
            <person name="Jensen O.N."/>
            <person name="Pelaez A.I."/>
            <person name="Sanchez J."/>
            <person name="Ferrer M."/>
        </authorList>
    </citation>
    <scope>NUCLEOTIDE SEQUENCE</scope>
</reference>
<dbReference type="EMBL" id="AUZY01002176">
    <property type="protein sequence ID" value="EQD72844.1"/>
    <property type="molecule type" value="Genomic_DNA"/>
</dbReference>
<dbReference type="AlphaFoldDB" id="T1CUZ1"/>
<evidence type="ECO:0000259" key="3">
    <source>
        <dbReference type="Pfam" id="PF13632"/>
    </source>
</evidence>
<evidence type="ECO:0000256" key="2">
    <source>
        <dbReference type="ARBA" id="ARBA00022679"/>
    </source>
</evidence>
<keyword evidence="2 4" id="KW-0808">Transferase</keyword>
<dbReference type="Gene3D" id="3.90.550.10">
    <property type="entry name" value="Spore Coat Polysaccharide Biosynthesis Protein SpsA, Chain A"/>
    <property type="match status" value="1"/>
</dbReference>
<feature type="non-terminal residue" evidence="4">
    <location>
        <position position="1"/>
    </location>
</feature>
<protein>
    <submittedName>
        <fullName evidence="4">Glycosyl transferase family protein</fullName>
    </submittedName>
</protein>
<gene>
    <name evidence="4" type="ORF">B1B_03537</name>
</gene>
<dbReference type="SUPFAM" id="SSF53448">
    <property type="entry name" value="Nucleotide-diphospho-sugar transferases"/>
    <property type="match status" value="1"/>
</dbReference>
<proteinExistence type="predicted"/>
<name>T1CUZ1_9ZZZZ</name>
<keyword evidence="1" id="KW-0328">Glycosyltransferase</keyword>